<protein>
    <submittedName>
        <fullName evidence="3">Alpha/beta hydrolase</fullName>
    </submittedName>
</protein>
<comment type="caution">
    <text evidence="3">The sequence shown here is derived from an EMBL/GenBank/DDBJ whole genome shotgun (WGS) entry which is preliminary data.</text>
</comment>
<accession>A0A547Q752</accession>
<dbReference type="PANTHER" id="PTHR43329">
    <property type="entry name" value="EPOXIDE HYDROLASE"/>
    <property type="match status" value="1"/>
</dbReference>
<sequence>MLDAFTDNRIALDTGITVRVRQAGDGPPLLLLHGYPQTHLCWHKVAPGLVNAGYRVILPDLRGYGDSDKPETTPDHAPYSKRAMAADQIALMRVLGHERFAVAGHDRGGRVAHRLARDYPEAVTALAVLDIAPTLHMYRTTGEAFARAYYHWFFLIQPAPMPERLIAAEPALYLASKLRAWSQGNDPAFPDEVRAEYLRCFSDPAAIHASCEDYRAAATIDLEHDEADLDRKLPMPVLALWGAKGLVGKLYDVPGIWRAHADIVEGHALPCGHFLPEESPAETLAALTDFFARHR</sequence>
<evidence type="ECO:0000313" key="3">
    <source>
        <dbReference type="EMBL" id="TRD22212.1"/>
    </source>
</evidence>
<dbReference type="OrthoDB" id="9804723at2"/>
<dbReference type="InterPro" id="IPR029058">
    <property type="entry name" value="AB_hydrolase_fold"/>
</dbReference>
<dbReference type="Proteomes" id="UP000318590">
    <property type="component" value="Unassembled WGS sequence"/>
</dbReference>
<gene>
    <name evidence="3" type="ORF">FEV53_05680</name>
</gene>
<dbReference type="InterPro" id="IPR000073">
    <property type="entry name" value="AB_hydrolase_1"/>
</dbReference>
<dbReference type="EMBL" id="VFSV01000007">
    <property type="protein sequence ID" value="TRD22212.1"/>
    <property type="molecule type" value="Genomic_DNA"/>
</dbReference>
<keyword evidence="1 3" id="KW-0378">Hydrolase</keyword>
<reference evidence="3 4" key="1">
    <citation type="submission" date="2019-06" db="EMBL/GenBank/DDBJ databases">
        <title>Paenimaribius caenipelagi gen. nov., sp. nov., isolated from a tidal flat.</title>
        <authorList>
            <person name="Yoon J.-H."/>
        </authorList>
    </citation>
    <scope>NUCLEOTIDE SEQUENCE [LARGE SCALE GENOMIC DNA]</scope>
    <source>
        <strain evidence="3 4">JBTF-M29</strain>
    </source>
</reference>
<keyword evidence="4" id="KW-1185">Reference proteome</keyword>
<name>A0A547Q752_9RHOB</name>
<evidence type="ECO:0000259" key="2">
    <source>
        <dbReference type="Pfam" id="PF00561"/>
    </source>
</evidence>
<dbReference type="SUPFAM" id="SSF53474">
    <property type="entry name" value="alpha/beta-Hydrolases"/>
    <property type="match status" value="1"/>
</dbReference>
<organism evidence="3 4">
    <name type="scientific">Palleronia caenipelagi</name>
    <dbReference type="NCBI Taxonomy" id="2489174"/>
    <lineage>
        <taxon>Bacteria</taxon>
        <taxon>Pseudomonadati</taxon>
        <taxon>Pseudomonadota</taxon>
        <taxon>Alphaproteobacteria</taxon>
        <taxon>Rhodobacterales</taxon>
        <taxon>Roseobacteraceae</taxon>
        <taxon>Palleronia</taxon>
    </lineage>
</organism>
<dbReference type="AlphaFoldDB" id="A0A547Q752"/>
<dbReference type="RefSeq" id="WP_142833849.1">
    <property type="nucleotide sequence ID" value="NZ_VFSV01000007.1"/>
</dbReference>
<proteinExistence type="predicted"/>
<dbReference type="InterPro" id="IPR000639">
    <property type="entry name" value="Epox_hydrolase-like"/>
</dbReference>
<dbReference type="PRINTS" id="PR00111">
    <property type="entry name" value="ABHYDROLASE"/>
</dbReference>
<evidence type="ECO:0000313" key="4">
    <source>
        <dbReference type="Proteomes" id="UP000318590"/>
    </source>
</evidence>
<dbReference type="GO" id="GO:0016787">
    <property type="term" value="F:hydrolase activity"/>
    <property type="evidence" value="ECO:0007669"/>
    <property type="project" value="UniProtKB-KW"/>
</dbReference>
<dbReference type="PRINTS" id="PR00412">
    <property type="entry name" value="EPOXHYDRLASE"/>
</dbReference>
<dbReference type="Pfam" id="PF00561">
    <property type="entry name" value="Abhydrolase_1"/>
    <property type="match status" value="1"/>
</dbReference>
<feature type="domain" description="AB hydrolase-1" evidence="2">
    <location>
        <begin position="27"/>
        <end position="279"/>
    </location>
</feature>
<evidence type="ECO:0000256" key="1">
    <source>
        <dbReference type="ARBA" id="ARBA00022801"/>
    </source>
</evidence>
<dbReference type="Gene3D" id="3.40.50.1820">
    <property type="entry name" value="alpha/beta hydrolase"/>
    <property type="match status" value="1"/>
</dbReference>